<comment type="caution">
    <text evidence="1">The sequence shown here is derived from an EMBL/GenBank/DDBJ whole genome shotgun (WGS) entry which is preliminary data.</text>
</comment>
<dbReference type="EMBL" id="LGCM01000065">
    <property type="protein sequence ID" value="KPL75672.1"/>
    <property type="molecule type" value="Genomic_DNA"/>
</dbReference>
<dbReference type="InterPro" id="IPR027417">
    <property type="entry name" value="P-loop_NTPase"/>
</dbReference>
<dbReference type="Gene3D" id="3.40.50.300">
    <property type="entry name" value="P-loop containing nucleotide triphosphate hydrolases"/>
    <property type="match status" value="1"/>
</dbReference>
<organism evidence="1 2">
    <name type="scientific">Levilinea saccharolytica</name>
    <dbReference type="NCBI Taxonomy" id="229921"/>
    <lineage>
        <taxon>Bacteria</taxon>
        <taxon>Bacillati</taxon>
        <taxon>Chloroflexota</taxon>
        <taxon>Anaerolineae</taxon>
        <taxon>Anaerolineales</taxon>
        <taxon>Anaerolineaceae</taxon>
        <taxon>Levilinea</taxon>
    </lineage>
</organism>
<proteinExistence type="predicted"/>
<name>A0A0P6XJ68_9CHLR</name>
<evidence type="ECO:0000313" key="2">
    <source>
        <dbReference type="Proteomes" id="UP000050501"/>
    </source>
</evidence>
<sequence length="110" mass="12438">MAFQYQKAGFAVVMDDFFDPHQLSEYRAFADQPGIHKVLLLPEQETAHARNLKRSGDDPAREYIDIGIRSVYAQLNASMESLRAAGWILIDTTHLSIEETVREILSRSSA</sequence>
<evidence type="ECO:0008006" key="3">
    <source>
        <dbReference type="Google" id="ProtNLM"/>
    </source>
</evidence>
<accession>A0A0P6XJ68</accession>
<keyword evidence="2" id="KW-1185">Reference proteome</keyword>
<reference evidence="1 2" key="1">
    <citation type="submission" date="2015-07" db="EMBL/GenBank/DDBJ databases">
        <title>Genome sequence of Levilinea saccharolytica DSM 16555.</title>
        <authorList>
            <person name="Hemp J."/>
            <person name="Ward L.M."/>
            <person name="Pace L.A."/>
            <person name="Fischer W.W."/>
        </authorList>
    </citation>
    <scope>NUCLEOTIDE SEQUENCE [LARGE SCALE GENOMIC DNA]</scope>
    <source>
        <strain evidence="1 2">KIBI-1</strain>
    </source>
</reference>
<gene>
    <name evidence="1" type="ORF">ADN01_17730</name>
</gene>
<dbReference type="AlphaFoldDB" id="A0A0P6XJ68"/>
<evidence type="ECO:0000313" key="1">
    <source>
        <dbReference type="EMBL" id="KPL75672.1"/>
    </source>
</evidence>
<protein>
    <recommendedName>
        <fullName evidence="3">Thymidylate kinase-like domain-containing protein</fullName>
    </recommendedName>
</protein>
<dbReference type="Proteomes" id="UP000050501">
    <property type="component" value="Unassembled WGS sequence"/>
</dbReference>
<dbReference type="SUPFAM" id="SSF52540">
    <property type="entry name" value="P-loop containing nucleoside triphosphate hydrolases"/>
    <property type="match status" value="1"/>
</dbReference>